<dbReference type="EMBL" id="KQ971320">
    <property type="protein sequence ID" value="EFA00534.2"/>
    <property type="molecule type" value="Genomic_DNA"/>
</dbReference>
<keyword evidence="2" id="KW-0472">Membrane</keyword>
<reference evidence="3 4" key="2">
    <citation type="journal article" date="2010" name="Nucleic Acids Res.">
        <title>BeetleBase in 2010: revisions to provide comprehensive genomic information for Tribolium castaneum.</title>
        <authorList>
            <person name="Kim H.S."/>
            <person name="Murphy T."/>
            <person name="Xia J."/>
            <person name="Caragea D."/>
            <person name="Park Y."/>
            <person name="Beeman R.W."/>
            <person name="Lorenzen M.D."/>
            <person name="Butcher S."/>
            <person name="Manak J.R."/>
            <person name="Brown S.J."/>
        </authorList>
    </citation>
    <scope>GENOME REANNOTATION</scope>
    <source>
        <strain evidence="3 4">Georgia GA2</strain>
    </source>
</reference>
<keyword evidence="4" id="KW-1185">Reference proteome</keyword>
<dbReference type="OrthoDB" id="6737830at2759"/>
<evidence type="ECO:0000256" key="2">
    <source>
        <dbReference type="SAM" id="Phobius"/>
    </source>
</evidence>
<protein>
    <submittedName>
        <fullName evidence="3">Uncharacterized protein</fullName>
    </submittedName>
</protein>
<reference evidence="3 4" key="1">
    <citation type="journal article" date="2008" name="Nature">
        <title>The genome of the model beetle and pest Tribolium castaneum.</title>
        <authorList>
            <consortium name="Tribolium Genome Sequencing Consortium"/>
            <person name="Richards S."/>
            <person name="Gibbs R.A."/>
            <person name="Weinstock G.M."/>
            <person name="Brown S.J."/>
            <person name="Denell R."/>
            <person name="Beeman R.W."/>
            <person name="Gibbs R."/>
            <person name="Beeman R.W."/>
            <person name="Brown S.J."/>
            <person name="Bucher G."/>
            <person name="Friedrich M."/>
            <person name="Grimmelikhuijzen C.J."/>
            <person name="Klingler M."/>
            <person name="Lorenzen M."/>
            <person name="Richards S."/>
            <person name="Roth S."/>
            <person name="Schroder R."/>
            <person name="Tautz D."/>
            <person name="Zdobnov E.M."/>
            <person name="Muzny D."/>
            <person name="Gibbs R.A."/>
            <person name="Weinstock G.M."/>
            <person name="Attaway T."/>
            <person name="Bell S."/>
            <person name="Buhay C.J."/>
            <person name="Chandrabose M.N."/>
            <person name="Chavez D."/>
            <person name="Clerk-Blankenburg K.P."/>
            <person name="Cree A."/>
            <person name="Dao M."/>
            <person name="Davis C."/>
            <person name="Chacko J."/>
            <person name="Dinh H."/>
            <person name="Dugan-Rocha S."/>
            <person name="Fowler G."/>
            <person name="Garner T.T."/>
            <person name="Garnes J."/>
            <person name="Gnirke A."/>
            <person name="Hawes A."/>
            <person name="Hernandez J."/>
            <person name="Hines S."/>
            <person name="Holder M."/>
            <person name="Hume J."/>
            <person name="Jhangiani S.N."/>
            <person name="Joshi V."/>
            <person name="Khan Z.M."/>
            <person name="Jackson L."/>
            <person name="Kovar C."/>
            <person name="Kowis A."/>
            <person name="Lee S."/>
            <person name="Lewis L.R."/>
            <person name="Margolis J."/>
            <person name="Morgan M."/>
            <person name="Nazareth L.V."/>
            <person name="Nguyen N."/>
            <person name="Okwuonu G."/>
            <person name="Parker D."/>
            <person name="Richards S."/>
            <person name="Ruiz S.J."/>
            <person name="Santibanez J."/>
            <person name="Savard J."/>
            <person name="Scherer S.E."/>
            <person name="Schneider B."/>
            <person name="Sodergren E."/>
            <person name="Tautz D."/>
            <person name="Vattahil S."/>
            <person name="Villasana D."/>
            <person name="White C.S."/>
            <person name="Wright R."/>
            <person name="Park Y."/>
            <person name="Beeman R.W."/>
            <person name="Lord J."/>
            <person name="Oppert B."/>
            <person name="Lorenzen M."/>
            <person name="Brown S."/>
            <person name="Wang L."/>
            <person name="Savard J."/>
            <person name="Tautz D."/>
            <person name="Richards S."/>
            <person name="Weinstock G."/>
            <person name="Gibbs R.A."/>
            <person name="Liu Y."/>
            <person name="Worley K."/>
            <person name="Weinstock G."/>
            <person name="Elsik C.G."/>
            <person name="Reese J.T."/>
            <person name="Elhaik E."/>
            <person name="Landan G."/>
            <person name="Graur D."/>
            <person name="Arensburger P."/>
            <person name="Atkinson P."/>
            <person name="Beeman R.W."/>
            <person name="Beidler J."/>
            <person name="Brown S.J."/>
            <person name="Demuth J.P."/>
            <person name="Drury D.W."/>
            <person name="Du Y.Z."/>
            <person name="Fujiwara H."/>
            <person name="Lorenzen M."/>
            <person name="Maselli V."/>
            <person name="Osanai M."/>
            <person name="Park Y."/>
            <person name="Robertson H.M."/>
            <person name="Tu Z."/>
            <person name="Wang J.J."/>
            <person name="Wang S."/>
            <person name="Richards S."/>
            <person name="Song H."/>
            <person name="Zhang L."/>
            <person name="Sodergren E."/>
            <person name="Werner D."/>
            <person name="Stanke M."/>
            <person name="Morgenstern B."/>
            <person name="Solovyev V."/>
            <person name="Kosarev P."/>
            <person name="Brown G."/>
            <person name="Chen H.C."/>
            <person name="Ermolaeva O."/>
            <person name="Hlavina W."/>
            <person name="Kapustin Y."/>
            <person name="Kiryutin B."/>
            <person name="Kitts P."/>
            <person name="Maglott D."/>
            <person name="Pruitt K."/>
            <person name="Sapojnikov V."/>
            <person name="Souvorov A."/>
            <person name="Mackey A.J."/>
            <person name="Waterhouse R.M."/>
            <person name="Wyder S."/>
            <person name="Zdobnov E.M."/>
            <person name="Zdobnov E.M."/>
            <person name="Wyder S."/>
            <person name="Kriventseva E.V."/>
            <person name="Kadowaki T."/>
            <person name="Bork P."/>
            <person name="Aranda M."/>
            <person name="Bao R."/>
            <person name="Beermann A."/>
            <person name="Berns N."/>
            <person name="Bolognesi R."/>
            <person name="Bonneton F."/>
            <person name="Bopp D."/>
            <person name="Brown S.J."/>
            <person name="Bucher G."/>
            <person name="Butts T."/>
            <person name="Chaumot A."/>
            <person name="Denell R.E."/>
            <person name="Ferrier D.E."/>
            <person name="Friedrich M."/>
            <person name="Gordon C.M."/>
            <person name="Jindra M."/>
            <person name="Klingler M."/>
            <person name="Lan Q."/>
            <person name="Lattorff H.M."/>
            <person name="Laudet V."/>
            <person name="von Levetsow C."/>
            <person name="Liu Z."/>
            <person name="Lutz R."/>
            <person name="Lynch J.A."/>
            <person name="da Fonseca R.N."/>
            <person name="Posnien N."/>
            <person name="Reuter R."/>
            <person name="Roth S."/>
            <person name="Savard J."/>
            <person name="Schinko J.B."/>
            <person name="Schmitt C."/>
            <person name="Schoppmeier M."/>
            <person name="Schroder R."/>
            <person name="Shippy T.D."/>
            <person name="Simonnet F."/>
            <person name="Marques-Souza H."/>
            <person name="Tautz D."/>
            <person name="Tomoyasu Y."/>
            <person name="Trauner J."/>
            <person name="Van der Zee M."/>
            <person name="Vervoort M."/>
            <person name="Wittkopp N."/>
            <person name="Wimmer E.A."/>
            <person name="Yang X."/>
            <person name="Jones A.K."/>
            <person name="Sattelle D.B."/>
            <person name="Ebert P.R."/>
            <person name="Nelson D."/>
            <person name="Scott J.G."/>
            <person name="Beeman R.W."/>
            <person name="Muthukrishnan S."/>
            <person name="Kramer K.J."/>
            <person name="Arakane Y."/>
            <person name="Beeman R.W."/>
            <person name="Zhu Q."/>
            <person name="Hogenkamp D."/>
            <person name="Dixit R."/>
            <person name="Oppert B."/>
            <person name="Jiang H."/>
            <person name="Zou Z."/>
            <person name="Marshall J."/>
            <person name="Elpidina E."/>
            <person name="Vinokurov K."/>
            <person name="Oppert C."/>
            <person name="Zou Z."/>
            <person name="Evans J."/>
            <person name="Lu Z."/>
            <person name="Zhao P."/>
            <person name="Sumathipala N."/>
            <person name="Altincicek B."/>
            <person name="Vilcinskas A."/>
            <person name="Williams M."/>
            <person name="Hultmark D."/>
            <person name="Hetru C."/>
            <person name="Jiang H."/>
            <person name="Grimmelikhuijzen C.J."/>
            <person name="Hauser F."/>
            <person name="Cazzamali G."/>
            <person name="Williamson M."/>
            <person name="Park Y."/>
            <person name="Li B."/>
            <person name="Tanaka Y."/>
            <person name="Predel R."/>
            <person name="Neupert S."/>
            <person name="Schachtner J."/>
            <person name="Verleyen P."/>
            <person name="Raible F."/>
            <person name="Bork P."/>
            <person name="Friedrich M."/>
            <person name="Walden K.K."/>
            <person name="Robertson H.M."/>
            <person name="Angeli S."/>
            <person name="Foret S."/>
            <person name="Bucher G."/>
            <person name="Schuetz S."/>
            <person name="Maleszka R."/>
            <person name="Wimmer E.A."/>
            <person name="Beeman R.W."/>
            <person name="Lorenzen M."/>
            <person name="Tomoyasu Y."/>
            <person name="Miller S.C."/>
            <person name="Grossmann D."/>
            <person name="Bucher G."/>
        </authorList>
    </citation>
    <scope>NUCLEOTIDE SEQUENCE [LARGE SCALE GENOMIC DNA]</scope>
    <source>
        <strain evidence="3 4">Georgia GA2</strain>
    </source>
</reference>
<evidence type="ECO:0000313" key="3">
    <source>
        <dbReference type="EMBL" id="EFA00534.2"/>
    </source>
</evidence>
<feature type="compositionally biased region" description="Polar residues" evidence="1">
    <location>
        <begin position="98"/>
        <end position="129"/>
    </location>
</feature>
<dbReference type="InParanoid" id="D6WG62"/>
<dbReference type="HOGENOM" id="CLU_1761138_0_0_1"/>
<feature type="region of interest" description="Disordered" evidence="1">
    <location>
        <begin position="95"/>
        <end position="129"/>
    </location>
</feature>
<evidence type="ECO:0000256" key="1">
    <source>
        <dbReference type="SAM" id="MobiDB-lite"/>
    </source>
</evidence>
<dbReference type="KEGG" id="tca:103312294"/>
<feature type="transmembrane region" description="Helical" evidence="2">
    <location>
        <begin position="56"/>
        <end position="75"/>
    </location>
</feature>
<name>D6WG62_TRICA</name>
<proteinExistence type="predicted"/>
<organism evidence="3 4">
    <name type="scientific">Tribolium castaneum</name>
    <name type="common">Red flour beetle</name>
    <dbReference type="NCBI Taxonomy" id="7070"/>
    <lineage>
        <taxon>Eukaryota</taxon>
        <taxon>Metazoa</taxon>
        <taxon>Ecdysozoa</taxon>
        <taxon>Arthropoda</taxon>
        <taxon>Hexapoda</taxon>
        <taxon>Insecta</taxon>
        <taxon>Pterygota</taxon>
        <taxon>Neoptera</taxon>
        <taxon>Endopterygota</taxon>
        <taxon>Coleoptera</taxon>
        <taxon>Polyphaga</taxon>
        <taxon>Cucujiformia</taxon>
        <taxon>Tenebrionidae</taxon>
        <taxon>Tenebrionidae incertae sedis</taxon>
        <taxon>Tribolium</taxon>
    </lineage>
</organism>
<sequence>MVQVSEVKESFVVQEPPSEALREERRRTGRYVATVIAIFVSLFGLYQAMARGTPEYAAFFLPALIMFFYVLWILYASRSRGKLFTDETTEALEDIKTVSENPSGDSSLTNPKPSTSQKPQIFSRSYSVA</sequence>
<accession>D6WG62</accession>
<dbReference type="Proteomes" id="UP000007266">
    <property type="component" value="Linkage group 3"/>
</dbReference>
<feature type="transmembrane region" description="Helical" evidence="2">
    <location>
        <begin position="31"/>
        <end position="50"/>
    </location>
</feature>
<gene>
    <name evidence="3" type="primary">AUGUSTUS-3.0.2_03399</name>
    <name evidence="3" type="ORF">TcasGA2_TC003399</name>
</gene>
<keyword evidence="2" id="KW-0812">Transmembrane</keyword>
<dbReference type="AlphaFoldDB" id="D6WG62"/>
<keyword evidence="2" id="KW-1133">Transmembrane helix</keyword>
<evidence type="ECO:0000313" key="4">
    <source>
        <dbReference type="Proteomes" id="UP000007266"/>
    </source>
</evidence>